<dbReference type="Proteomes" id="UP000322545">
    <property type="component" value="Unassembled WGS sequence"/>
</dbReference>
<keyword evidence="3" id="KW-1185">Reference proteome</keyword>
<dbReference type="InterPro" id="IPR002575">
    <property type="entry name" value="Aminoglycoside_PTrfase"/>
</dbReference>
<dbReference type="AlphaFoldDB" id="A0A1M7JN01"/>
<reference evidence="2 3" key="1">
    <citation type="submission" date="2016-11" db="EMBL/GenBank/DDBJ databases">
        <authorList>
            <person name="Varghese N."/>
            <person name="Submissions S."/>
        </authorList>
    </citation>
    <scope>NUCLEOTIDE SEQUENCE [LARGE SCALE GENOMIC DNA]</scope>
    <source>
        <strain evidence="2 3">DSM 28249</strain>
    </source>
</reference>
<dbReference type="EMBL" id="FRCB01000009">
    <property type="protein sequence ID" value="SHM54450.1"/>
    <property type="molecule type" value="Genomic_DNA"/>
</dbReference>
<protein>
    <submittedName>
        <fullName evidence="2">Phosphotransferase enzyme family protein</fullName>
    </submittedName>
</protein>
<dbReference type="Pfam" id="PF01636">
    <property type="entry name" value="APH"/>
    <property type="match status" value="1"/>
</dbReference>
<evidence type="ECO:0000313" key="2">
    <source>
        <dbReference type="EMBL" id="SHM54450.1"/>
    </source>
</evidence>
<sequence>MTRTGIFPPETLATELAHHGVLTPEDDWTPLSDRRGIRLWRVDRDSAPPLTVKLYAVSEPDPLFADDPARDAEILGYLAARQLAPRLVFQCSTPLGICLVHEDVPGAPQRRGTFLVARALHKLHGNLQPPGLRQAPDGSVELAEQTAAILSDCASPAATAARNLAPQGNVPPLQRPVLLHGDPVPDAMIVTETGFRWAGLGCAASGDPCTDLALFLSPAMQVLRGAAPLGRAERAAFLASYPCQQTVARYRALAPWYHWRMLAYCLWRHERGDALARHAVRAEETGLKQSQIA</sequence>
<accession>A0A1M7JN01</accession>
<evidence type="ECO:0000259" key="1">
    <source>
        <dbReference type="Pfam" id="PF01636"/>
    </source>
</evidence>
<dbReference type="SUPFAM" id="SSF56112">
    <property type="entry name" value="Protein kinase-like (PK-like)"/>
    <property type="match status" value="1"/>
</dbReference>
<proteinExistence type="predicted"/>
<keyword evidence="2" id="KW-0808">Transferase</keyword>
<dbReference type="InterPro" id="IPR011009">
    <property type="entry name" value="Kinase-like_dom_sf"/>
</dbReference>
<dbReference type="Gene3D" id="3.90.1200.10">
    <property type="match status" value="1"/>
</dbReference>
<dbReference type="RefSeq" id="WP_149780419.1">
    <property type="nucleotide sequence ID" value="NZ_FRCB01000009.1"/>
</dbReference>
<name>A0A1M7JN01_9RHOB</name>
<evidence type="ECO:0000313" key="3">
    <source>
        <dbReference type="Proteomes" id="UP000322545"/>
    </source>
</evidence>
<organism evidence="2 3">
    <name type="scientific">Roseovarius litoreus</name>
    <dbReference type="NCBI Taxonomy" id="1155722"/>
    <lineage>
        <taxon>Bacteria</taxon>
        <taxon>Pseudomonadati</taxon>
        <taxon>Pseudomonadota</taxon>
        <taxon>Alphaproteobacteria</taxon>
        <taxon>Rhodobacterales</taxon>
        <taxon>Roseobacteraceae</taxon>
        <taxon>Roseovarius</taxon>
    </lineage>
</organism>
<dbReference type="GO" id="GO:0016740">
    <property type="term" value="F:transferase activity"/>
    <property type="evidence" value="ECO:0007669"/>
    <property type="project" value="UniProtKB-KW"/>
</dbReference>
<gene>
    <name evidence="2" type="ORF">SAMN05443432_1098</name>
</gene>
<feature type="domain" description="Aminoglycoside phosphotransferase" evidence="1">
    <location>
        <begin position="49"/>
        <end position="245"/>
    </location>
</feature>